<organism evidence="2 3">
    <name type="scientific">Saguinus oedipus</name>
    <name type="common">Cotton-top tamarin</name>
    <name type="synonym">Oedipomidas oedipus</name>
    <dbReference type="NCBI Taxonomy" id="9490"/>
    <lineage>
        <taxon>Eukaryota</taxon>
        <taxon>Metazoa</taxon>
        <taxon>Chordata</taxon>
        <taxon>Craniata</taxon>
        <taxon>Vertebrata</taxon>
        <taxon>Euteleostomi</taxon>
        <taxon>Mammalia</taxon>
        <taxon>Eutheria</taxon>
        <taxon>Euarchontoglires</taxon>
        <taxon>Primates</taxon>
        <taxon>Haplorrhini</taxon>
        <taxon>Platyrrhini</taxon>
        <taxon>Cebidae</taxon>
        <taxon>Callitrichinae</taxon>
        <taxon>Saguinus</taxon>
    </lineage>
</organism>
<gene>
    <name evidence="2" type="primary">CCDC57_1</name>
    <name evidence="2" type="ORF">P7K49_012160</name>
</gene>
<feature type="region of interest" description="Disordered" evidence="1">
    <location>
        <begin position="1"/>
        <end position="34"/>
    </location>
</feature>
<protein>
    <submittedName>
        <fullName evidence="2">Coiled-coil domain-containing protein 57</fullName>
    </submittedName>
</protein>
<comment type="caution">
    <text evidence="2">The sequence shown here is derived from an EMBL/GenBank/DDBJ whole genome shotgun (WGS) entry which is preliminary data.</text>
</comment>
<dbReference type="EMBL" id="JASSZA010000005">
    <property type="protein sequence ID" value="KAK2112413.1"/>
    <property type="molecule type" value="Genomic_DNA"/>
</dbReference>
<feature type="compositionally biased region" description="Polar residues" evidence="1">
    <location>
        <begin position="51"/>
        <end position="61"/>
    </location>
</feature>
<evidence type="ECO:0000313" key="2">
    <source>
        <dbReference type="EMBL" id="KAK2112413.1"/>
    </source>
</evidence>
<dbReference type="PANTHER" id="PTHR46725">
    <property type="entry name" value="COILED-COIL DOMAIN-CONTAINING PROTEIN 57"/>
    <property type="match status" value="1"/>
</dbReference>
<dbReference type="Proteomes" id="UP001266305">
    <property type="component" value="Unassembled WGS sequence"/>
</dbReference>
<accession>A0ABQ9VSR5</accession>
<feature type="region of interest" description="Disordered" evidence="1">
    <location>
        <begin position="48"/>
        <end position="91"/>
    </location>
</feature>
<reference evidence="2 3" key="1">
    <citation type="submission" date="2023-05" db="EMBL/GenBank/DDBJ databases">
        <title>B98-5 Cell Line De Novo Hybrid Assembly: An Optical Mapping Approach.</title>
        <authorList>
            <person name="Kananen K."/>
            <person name="Auerbach J.A."/>
            <person name="Kautto E."/>
            <person name="Blachly J.S."/>
        </authorList>
    </citation>
    <scope>NUCLEOTIDE SEQUENCE [LARGE SCALE GENOMIC DNA]</scope>
    <source>
        <strain evidence="2">B95-8</strain>
        <tissue evidence="2">Cell line</tissue>
    </source>
</reference>
<dbReference type="InterPro" id="IPR042481">
    <property type="entry name" value="CCDC57"/>
</dbReference>
<evidence type="ECO:0000256" key="1">
    <source>
        <dbReference type="SAM" id="MobiDB-lite"/>
    </source>
</evidence>
<keyword evidence="3" id="KW-1185">Reference proteome</keyword>
<evidence type="ECO:0000313" key="3">
    <source>
        <dbReference type="Proteomes" id="UP001266305"/>
    </source>
</evidence>
<dbReference type="PANTHER" id="PTHR46725:SF1">
    <property type="entry name" value="COILED-COIL DOMAIN-CONTAINING PROTEIN 57"/>
    <property type="match status" value="1"/>
</dbReference>
<proteinExistence type="predicted"/>
<sequence>MAVPIQQKEARSPKPPQAQEHPEELVRHSHSSSSFACTTLQDTWRVLDLGSSPSGLTSHGDSTPGRRLPSPGAAHGWSQEGATLSKGHVES</sequence>
<name>A0ABQ9VSR5_SAGOE</name>